<sequence length="110" mass="12835">MRISTFPKISRCLFNIFIFCDFLFQSKLGHLTLFICTAHGYIYGWNTFLRPSTYKWYTPPGYMLCLIVPSVVLVLKALVLLPCVDRTLTRIRQGWERNQPTEEIGKVTNL</sequence>
<keyword evidence="2" id="KW-1185">Reference proteome</keyword>
<organism evidence="1 2">
    <name type="scientific">Chaenocephalus aceratus</name>
    <name type="common">Blackfin icefish</name>
    <name type="synonym">Chaenichthys aceratus</name>
    <dbReference type="NCBI Taxonomy" id="36190"/>
    <lineage>
        <taxon>Eukaryota</taxon>
        <taxon>Metazoa</taxon>
        <taxon>Chordata</taxon>
        <taxon>Craniata</taxon>
        <taxon>Vertebrata</taxon>
        <taxon>Euteleostomi</taxon>
        <taxon>Actinopterygii</taxon>
        <taxon>Neopterygii</taxon>
        <taxon>Teleostei</taxon>
        <taxon>Neoteleostei</taxon>
        <taxon>Acanthomorphata</taxon>
        <taxon>Eupercaria</taxon>
        <taxon>Perciformes</taxon>
        <taxon>Notothenioidei</taxon>
        <taxon>Channichthyidae</taxon>
        <taxon>Chaenocephalus</taxon>
    </lineage>
</organism>
<evidence type="ECO:0000313" key="2">
    <source>
        <dbReference type="Proteomes" id="UP001057452"/>
    </source>
</evidence>
<name>A0ACB9WEX5_CHAAC</name>
<protein>
    <submittedName>
        <fullName evidence="1">Uncharacterized protein</fullName>
    </submittedName>
</protein>
<comment type="caution">
    <text evidence="1">The sequence shown here is derived from an EMBL/GenBank/DDBJ whole genome shotgun (WGS) entry which is preliminary data.</text>
</comment>
<proteinExistence type="predicted"/>
<dbReference type="EMBL" id="CM043800">
    <property type="protein sequence ID" value="KAI4811714.1"/>
    <property type="molecule type" value="Genomic_DNA"/>
</dbReference>
<gene>
    <name evidence="1" type="ORF">KUCAC02_014591</name>
</gene>
<reference evidence="1" key="1">
    <citation type="submission" date="2022-05" db="EMBL/GenBank/DDBJ databases">
        <title>Chromosome-level genome of Chaenocephalus aceratus.</title>
        <authorList>
            <person name="Park H."/>
        </authorList>
    </citation>
    <scope>NUCLEOTIDE SEQUENCE</scope>
    <source>
        <strain evidence="1">KU_202001</strain>
    </source>
</reference>
<accession>A0ACB9WEX5</accession>
<evidence type="ECO:0000313" key="1">
    <source>
        <dbReference type="EMBL" id="KAI4811714.1"/>
    </source>
</evidence>
<dbReference type="Proteomes" id="UP001057452">
    <property type="component" value="Chromosome 16"/>
</dbReference>